<name>A0ABN1YFB7_9ACTN</name>
<dbReference type="Proteomes" id="UP001499863">
    <property type="component" value="Unassembled WGS sequence"/>
</dbReference>
<protein>
    <submittedName>
        <fullName evidence="1">Uncharacterized protein</fullName>
    </submittedName>
</protein>
<dbReference type="RefSeq" id="WP_344341484.1">
    <property type="nucleotide sequence ID" value="NZ_BAAAKJ010000307.1"/>
</dbReference>
<accession>A0ABN1YFB7</accession>
<comment type="caution">
    <text evidence="1">The sequence shown here is derived from an EMBL/GenBank/DDBJ whole genome shotgun (WGS) entry which is preliminary data.</text>
</comment>
<keyword evidence="2" id="KW-1185">Reference proteome</keyword>
<dbReference type="EMBL" id="BAAAKJ010000307">
    <property type="protein sequence ID" value="GAA1406300.1"/>
    <property type="molecule type" value="Genomic_DNA"/>
</dbReference>
<reference evidence="1 2" key="1">
    <citation type="journal article" date="2019" name="Int. J. Syst. Evol. Microbiol.">
        <title>The Global Catalogue of Microorganisms (GCM) 10K type strain sequencing project: providing services to taxonomists for standard genome sequencing and annotation.</title>
        <authorList>
            <consortium name="The Broad Institute Genomics Platform"/>
            <consortium name="The Broad Institute Genome Sequencing Center for Infectious Disease"/>
            <person name="Wu L."/>
            <person name="Ma J."/>
        </authorList>
    </citation>
    <scope>NUCLEOTIDE SEQUENCE [LARGE SCALE GENOMIC DNA]</scope>
    <source>
        <strain evidence="1 2">JCM 12393</strain>
    </source>
</reference>
<proteinExistence type="predicted"/>
<evidence type="ECO:0000313" key="1">
    <source>
        <dbReference type="EMBL" id="GAA1406300.1"/>
    </source>
</evidence>
<evidence type="ECO:0000313" key="2">
    <source>
        <dbReference type="Proteomes" id="UP001499863"/>
    </source>
</evidence>
<sequence>MARSGPQKIPGANLNLFFGRGRPFTGSDMEVNCALLHTTEGPKLYDYDGGRSAPTVTALPDFAARRLVWYQHFDVDESARALVNAPGGVETNTANVFQIELVGTCDPTTHDAWTRRGVEHIYWPKPPDWAVRDLAWLMRWLRDEHGIPLTSGLEWLPYPSSYGRSRVRMSVAQWSAFRGWCGHQHAPENDHGDPGDLPIERLLAVAAGQVPAAPKPPAPAPAPAPLETDMTPEQLLATPVPLATLPGGYVPTVAELLNGSKTADAALAALRVDLPALLLAAPMPDYAVLPDGYRPTVGEALNGAKLAGSQISALSAQVTAQSAAITALAQQIAAGSQIDPNALVARIEQAIAGITVHLTTKES</sequence>
<gene>
    <name evidence="1" type="ORF">GCM10009639_54040</name>
</gene>
<organism evidence="1 2">
    <name type="scientific">Kitasatospora putterlickiae</name>
    <dbReference type="NCBI Taxonomy" id="221725"/>
    <lineage>
        <taxon>Bacteria</taxon>
        <taxon>Bacillati</taxon>
        <taxon>Actinomycetota</taxon>
        <taxon>Actinomycetes</taxon>
        <taxon>Kitasatosporales</taxon>
        <taxon>Streptomycetaceae</taxon>
        <taxon>Kitasatospora</taxon>
    </lineage>
</organism>